<dbReference type="Proteomes" id="UP001138768">
    <property type="component" value="Unassembled WGS sequence"/>
</dbReference>
<sequence length="329" mass="36278">MINSFSAFSTDHTLYLFDQAQEDLLLTKGGRPVVSKEPIGTNGYRLGGSERRLLIFDAHERLVLILRLTKDKQLRDAGLIGDPEALRADFQELMAQLAVPLNDKFAWVAGQLGYRVIAGALQPVQPAPTLDDPRVSLSVTEDQVEILFEPEDRDLLADAQGEQDALGNNLDDLHISLPPVRMTLFKTGALTLDGAIQPDADDPDYGVLQEAVRQAASYLSVSLKPEIERLFGLQRQPNGQYRRVETTPQPIDWTFVGDGQQARWMLDDAIAAPAVWYRDGTIGCAAEDCERLIAACDNLRQFLAWRDAPVIAPMIARAEAPASGLESRS</sequence>
<evidence type="ECO:0000313" key="2">
    <source>
        <dbReference type="Proteomes" id="UP001138768"/>
    </source>
</evidence>
<dbReference type="AlphaFoldDB" id="A0A9X0WEN7"/>
<keyword evidence="2" id="KW-1185">Reference proteome</keyword>
<proteinExistence type="predicted"/>
<name>A0A9X0WEN7_9GAMM</name>
<evidence type="ECO:0000313" key="1">
    <source>
        <dbReference type="EMBL" id="MBK1621815.1"/>
    </source>
</evidence>
<gene>
    <name evidence="1" type="ORF">CKO42_26240</name>
</gene>
<comment type="caution">
    <text evidence="1">The sequence shown here is derived from an EMBL/GenBank/DDBJ whole genome shotgun (WGS) entry which is preliminary data.</text>
</comment>
<accession>A0A9X0WEN7</accession>
<protein>
    <submittedName>
        <fullName evidence="1">Uncharacterized protein</fullName>
    </submittedName>
</protein>
<organism evidence="1 2">
    <name type="scientific">Lamprobacter modestohalophilus</name>
    <dbReference type="NCBI Taxonomy" id="1064514"/>
    <lineage>
        <taxon>Bacteria</taxon>
        <taxon>Pseudomonadati</taxon>
        <taxon>Pseudomonadota</taxon>
        <taxon>Gammaproteobacteria</taxon>
        <taxon>Chromatiales</taxon>
        <taxon>Chromatiaceae</taxon>
        <taxon>Lamprobacter</taxon>
    </lineage>
</organism>
<dbReference type="RefSeq" id="WP_200252254.1">
    <property type="nucleotide sequence ID" value="NZ_NRRY01000127.1"/>
</dbReference>
<dbReference type="EMBL" id="NRRY01000127">
    <property type="protein sequence ID" value="MBK1621815.1"/>
    <property type="molecule type" value="Genomic_DNA"/>
</dbReference>
<reference evidence="1 2" key="1">
    <citation type="journal article" date="2020" name="Microorganisms">
        <title>Osmotic Adaptation and Compatible Solute Biosynthesis of Phototrophic Bacteria as Revealed from Genome Analyses.</title>
        <authorList>
            <person name="Imhoff J.F."/>
            <person name="Rahn T."/>
            <person name="Kunzel S."/>
            <person name="Keller A."/>
            <person name="Neulinger S.C."/>
        </authorList>
    </citation>
    <scope>NUCLEOTIDE SEQUENCE [LARGE SCALE GENOMIC DNA]</scope>
    <source>
        <strain evidence="1 2">DSM 25653</strain>
    </source>
</reference>